<evidence type="ECO:0008006" key="5">
    <source>
        <dbReference type="Google" id="ProtNLM"/>
    </source>
</evidence>
<feature type="signal peptide" evidence="2">
    <location>
        <begin position="1"/>
        <end position="19"/>
    </location>
</feature>
<name>A0A9P5MUH9_9AGAM</name>
<reference evidence="3" key="2">
    <citation type="journal article" date="2020" name="Nat. Commun.">
        <title>Large-scale genome sequencing of mycorrhizal fungi provides insights into the early evolution of symbiotic traits.</title>
        <authorList>
            <person name="Miyauchi S."/>
            <person name="Kiss E."/>
            <person name="Kuo A."/>
            <person name="Drula E."/>
            <person name="Kohler A."/>
            <person name="Sanchez-Garcia M."/>
            <person name="Morin E."/>
            <person name="Andreopoulos B."/>
            <person name="Barry K.W."/>
            <person name="Bonito G."/>
            <person name="Buee M."/>
            <person name="Carver A."/>
            <person name="Chen C."/>
            <person name="Cichocki N."/>
            <person name="Clum A."/>
            <person name="Culley D."/>
            <person name="Crous P.W."/>
            <person name="Fauchery L."/>
            <person name="Girlanda M."/>
            <person name="Hayes R.D."/>
            <person name="Keri Z."/>
            <person name="LaButti K."/>
            <person name="Lipzen A."/>
            <person name="Lombard V."/>
            <person name="Magnuson J."/>
            <person name="Maillard F."/>
            <person name="Murat C."/>
            <person name="Nolan M."/>
            <person name="Ohm R.A."/>
            <person name="Pangilinan J."/>
            <person name="Pereira M.F."/>
            <person name="Perotto S."/>
            <person name="Peter M."/>
            <person name="Pfister S."/>
            <person name="Riley R."/>
            <person name="Sitrit Y."/>
            <person name="Stielow J.B."/>
            <person name="Szollosi G."/>
            <person name="Zifcakova L."/>
            <person name="Stursova M."/>
            <person name="Spatafora J.W."/>
            <person name="Tedersoo L."/>
            <person name="Vaario L.M."/>
            <person name="Yamada A."/>
            <person name="Yan M."/>
            <person name="Wang P."/>
            <person name="Xu J."/>
            <person name="Bruns T."/>
            <person name="Baldrian P."/>
            <person name="Vilgalys R."/>
            <person name="Dunand C."/>
            <person name="Henrissat B."/>
            <person name="Grigoriev I.V."/>
            <person name="Hibbett D."/>
            <person name="Nagy L.G."/>
            <person name="Martin F.M."/>
        </authorList>
    </citation>
    <scope>NUCLEOTIDE SEQUENCE</scope>
    <source>
        <strain evidence="3">Prilba</strain>
    </source>
</reference>
<evidence type="ECO:0000256" key="2">
    <source>
        <dbReference type="SAM" id="SignalP"/>
    </source>
</evidence>
<evidence type="ECO:0000256" key="1">
    <source>
        <dbReference type="SAM" id="MobiDB-lite"/>
    </source>
</evidence>
<keyword evidence="2" id="KW-0732">Signal</keyword>
<dbReference type="Proteomes" id="UP000759537">
    <property type="component" value="Unassembled WGS sequence"/>
</dbReference>
<evidence type="ECO:0000313" key="3">
    <source>
        <dbReference type="EMBL" id="KAF8479065.1"/>
    </source>
</evidence>
<feature type="region of interest" description="Disordered" evidence="1">
    <location>
        <begin position="34"/>
        <end position="62"/>
    </location>
</feature>
<dbReference type="AlphaFoldDB" id="A0A9P5MUH9"/>
<accession>A0A9P5MUH9</accession>
<sequence>MPGFLAPFFRLSSFSFSLSLPMLQHSLQIHANNAERHRRYRRERAKPTGAEGEAPRESKRELSLERQERFWDRLPLCALECPVVENCPTDDVYERHDGELSLQIGERRRQGVAFLMRAWSGEWPRMGHTARTKPKC</sequence>
<feature type="compositionally biased region" description="Basic and acidic residues" evidence="1">
    <location>
        <begin position="53"/>
        <end position="62"/>
    </location>
</feature>
<feature type="chain" id="PRO_5040105936" description="4Fe-4S Wbl-type domain-containing protein" evidence="2">
    <location>
        <begin position="20"/>
        <end position="136"/>
    </location>
</feature>
<comment type="caution">
    <text evidence="3">The sequence shown here is derived from an EMBL/GenBank/DDBJ whole genome shotgun (WGS) entry which is preliminary data.</text>
</comment>
<keyword evidence="4" id="KW-1185">Reference proteome</keyword>
<gene>
    <name evidence="3" type="ORF">DFH94DRAFT_38277</name>
</gene>
<proteinExistence type="predicted"/>
<reference evidence="3" key="1">
    <citation type="submission" date="2019-10" db="EMBL/GenBank/DDBJ databases">
        <authorList>
            <consortium name="DOE Joint Genome Institute"/>
            <person name="Kuo A."/>
            <person name="Miyauchi S."/>
            <person name="Kiss E."/>
            <person name="Drula E."/>
            <person name="Kohler A."/>
            <person name="Sanchez-Garcia M."/>
            <person name="Andreopoulos B."/>
            <person name="Barry K.W."/>
            <person name="Bonito G."/>
            <person name="Buee M."/>
            <person name="Carver A."/>
            <person name="Chen C."/>
            <person name="Cichocki N."/>
            <person name="Clum A."/>
            <person name="Culley D."/>
            <person name="Crous P.W."/>
            <person name="Fauchery L."/>
            <person name="Girlanda M."/>
            <person name="Hayes R."/>
            <person name="Keri Z."/>
            <person name="LaButti K."/>
            <person name="Lipzen A."/>
            <person name="Lombard V."/>
            <person name="Magnuson J."/>
            <person name="Maillard F."/>
            <person name="Morin E."/>
            <person name="Murat C."/>
            <person name="Nolan M."/>
            <person name="Ohm R."/>
            <person name="Pangilinan J."/>
            <person name="Pereira M."/>
            <person name="Perotto S."/>
            <person name="Peter M."/>
            <person name="Riley R."/>
            <person name="Sitrit Y."/>
            <person name="Stielow B."/>
            <person name="Szollosi G."/>
            <person name="Zifcakova L."/>
            <person name="Stursova M."/>
            <person name="Spatafora J.W."/>
            <person name="Tedersoo L."/>
            <person name="Vaario L.-M."/>
            <person name="Yamada A."/>
            <person name="Yan M."/>
            <person name="Wang P."/>
            <person name="Xu J."/>
            <person name="Bruns T."/>
            <person name="Baldrian P."/>
            <person name="Vilgalys R."/>
            <person name="Henrissat B."/>
            <person name="Grigoriev I.V."/>
            <person name="Hibbett D."/>
            <person name="Nagy L.G."/>
            <person name="Martin F.M."/>
        </authorList>
    </citation>
    <scope>NUCLEOTIDE SEQUENCE</scope>
    <source>
        <strain evidence="3">Prilba</strain>
    </source>
</reference>
<evidence type="ECO:0000313" key="4">
    <source>
        <dbReference type="Proteomes" id="UP000759537"/>
    </source>
</evidence>
<dbReference type="EMBL" id="WHVB01000010">
    <property type="protein sequence ID" value="KAF8479065.1"/>
    <property type="molecule type" value="Genomic_DNA"/>
</dbReference>
<protein>
    <recommendedName>
        <fullName evidence="5">4Fe-4S Wbl-type domain-containing protein</fullName>
    </recommendedName>
</protein>
<organism evidence="3 4">
    <name type="scientific">Russula ochroleuca</name>
    <dbReference type="NCBI Taxonomy" id="152965"/>
    <lineage>
        <taxon>Eukaryota</taxon>
        <taxon>Fungi</taxon>
        <taxon>Dikarya</taxon>
        <taxon>Basidiomycota</taxon>
        <taxon>Agaricomycotina</taxon>
        <taxon>Agaricomycetes</taxon>
        <taxon>Russulales</taxon>
        <taxon>Russulaceae</taxon>
        <taxon>Russula</taxon>
    </lineage>
</organism>